<feature type="compositionally biased region" description="Polar residues" evidence="1">
    <location>
        <begin position="494"/>
        <end position="503"/>
    </location>
</feature>
<protein>
    <submittedName>
        <fullName evidence="2">Uncharacterized protein</fullName>
    </submittedName>
</protein>
<dbReference type="AlphaFoldDB" id="A0A8H5ZX74"/>
<sequence length="531" mass="59723">MSNKRNAEQAGFDSYHDNELLRCDDTFTIDDPSLLQDVSFAEFIEQATPGQAQDAVFPSAEVTAESSRAAVEAAGETRDATAQQTAQPSPMKKSRKKKVEGTKESRVARLDRQKKSAESDEALVDDFRNPYEPEVYDLEGEDPANLKPAKYTMSKPKKDKTGKCGTEDSKLVDLRPYYHEWQRCRKVNAQIIWYNKNKDRPKDNQANKPYSRATAACDRCIHTRSKCNRYSYIRGQRAAVIRKFETLEKSLGEKDAEIALLQERYRRLQEGYNKWQAWAVYVCETRNAHPPPEDLCPKRKFTDLLENFRQQYNRLISPSTNGAPPRSSHVPNRISRNTGYRSNNGGNNVARIPSNGSDGPNQENRELGPTQTAPSYPQHNAAQPARFQHTSSQSDYSHTGSPHQDSFHACNAAGYSSFKPVACNPYDGQVDMTTMSHELPTNPSNPYNTPALNVEQVAAIESRRRECAASQYYQGPQSNQPDYYALPEDDNIQGDPQTEPNSGDSGGDPQIGYVYPGGQQLFSVPYNVYDE</sequence>
<evidence type="ECO:0000256" key="1">
    <source>
        <dbReference type="SAM" id="MobiDB-lite"/>
    </source>
</evidence>
<gene>
    <name evidence="2" type="ORF">ETB97_008149</name>
</gene>
<dbReference type="Proteomes" id="UP000541154">
    <property type="component" value="Unassembled WGS sequence"/>
</dbReference>
<feature type="compositionally biased region" description="Polar residues" evidence="1">
    <location>
        <begin position="334"/>
        <end position="347"/>
    </location>
</feature>
<feature type="region of interest" description="Disordered" evidence="1">
    <location>
        <begin position="49"/>
        <end position="165"/>
    </location>
</feature>
<reference evidence="2 3" key="1">
    <citation type="submission" date="2019-04" db="EMBL/GenBank/DDBJ databases">
        <title>Aspergillus burnettii sp. nov., novel species from soil in southeast Queensland.</title>
        <authorList>
            <person name="Gilchrist C.L.M."/>
            <person name="Pitt J.I."/>
            <person name="Lange L."/>
            <person name="Lacey H.J."/>
            <person name="Vuong D."/>
            <person name="Midgley D.J."/>
            <person name="Greenfield P."/>
            <person name="Bradbury M."/>
            <person name="Lacey E."/>
            <person name="Busk P.K."/>
            <person name="Pilgaard B."/>
            <person name="Chooi Y.H."/>
            <person name="Piggott A.M."/>
        </authorList>
    </citation>
    <scope>NUCLEOTIDE SEQUENCE [LARGE SCALE GENOMIC DNA]</scope>
    <source>
        <strain evidence="2 3">FRR 5400</strain>
    </source>
</reference>
<comment type="caution">
    <text evidence="2">The sequence shown here is derived from an EMBL/GenBank/DDBJ whole genome shotgun (WGS) entry which is preliminary data.</text>
</comment>
<dbReference type="EMBL" id="SPNV01000364">
    <property type="protein sequence ID" value="KAF5855965.1"/>
    <property type="molecule type" value="Genomic_DNA"/>
</dbReference>
<keyword evidence="3" id="KW-1185">Reference proteome</keyword>
<evidence type="ECO:0000313" key="3">
    <source>
        <dbReference type="Proteomes" id="UP000541154"/>
    </source>
</evidence>
<feature type="compositionally biased region" description="Polar residues" evidence="1">
    <location>
        <begin position="472"/>
        <end position="481"/>
    </location>
</feature>
<proteinExistence type="predicted"/>
<accession>A0A8H5ZX74</accession>
<organism evidence="2 3">
    <name type="scientific">Petromyces alliaceus</name>
    <name type="common">Aspergillus alliaceus</name>
    <dbReference type="NCBI Taxonomy" id="209559"/>
    <lineage>
        <taxon>Eukaryota</taxon>
        <taxon>Fungi</taxon>
        <taxon>Dikarya</taxon>
        <taxon>Ascomycota</taxon>
        <taxon>Pezizomycotina</taxon>
        <taxon>Eurotiomycetes</taxon>
        <taxon>Eurotiomycetidae</taxon>
        <taxon>Eurotiales</taxon>
        <taxon>Aspergillaceae</taxon>
        <taxon>Aspergillus</taxon>
        <taxon>Aspergillus subgen. Circumdati</taxon>
    </lineage>
</organism>
<feature type="region of interest" description="Disordered" evidence="1">
    <location>
        <begin position="315"/>
        <end position="404"/>
    </location>
</feature>
<feature type="compositionally biased region" description="Basic and acidic residues" evidence="1">
    <location>
        <begin position="99"/>
        <end position="118"/>
    </location>
</feature>
<evidence type="ECO:0000313" key="2">
    <source>
        <dbReference type="EMBL" id="KAF5855965.1"/>
    </source>
</evidence>
<name>A0A8H5ZX74_PETAA</name>
<feature type="compositionally biased region" description="Polar residues" evidence="1">
    <location>
        <begin position="369"/>
        <end position="381"/>
    </location>
</feature>
<feature type="compositionally biased region" description="Polar residues" evidence="1">
    <location>
        <begin position="388"/>
        <end position="404"/>
    </location>
</feature>
<feature type="region of interest" description="Disordered" evidence="1">
    <location>
        <begin position="472"/>
        <end position="518"/>
    </location>
</feature>